<proteinExistence type="predicted"/>
<reference evidence="2 3" key="1">
    <citation type="submission" date="2019-04" db="EMBL/GenBank/DDBJ databases">
        <title>Friends and foes A comparative genomics studyof 23 Aspergillus species from section Flavi.</title>
        <authorList>
            <consortium name="DOE Joint Genome Institute"/>
            <person name="Kjaerbolling I."/>
            <person name="Vesth T."/>
            <person name="Frisvad J.C."/>
            <person name="Nybo J.L."/>
            <person name="Theobald S."/>
            <person name="Kildgaard S."/>
            <person name="Isbrandt T."/>
            <person name="Kuo A."/>
            <person name="Sato A."/>
            <person name="Lyhne E.K."/>
            <person name="Kogle M.E."/>
            <person name="Wiebenga A."/>
            <person name="Kun R.S."/>
            <person name="Lubbers R.J."/>
            <person name="Makela M.R."/>
            <person name="Barry K."/>
            <person name="Chovatia M."/>
            <person name="Clum A."/>
            <person name="Daum C."/>
            <person name="Haridas S."/>
            <person name="He G."/>
            <person name="LaButti K."/>
            <person name="Lipzen A."/>
            <person name="Mondo S."/>
            <person name="Riley R."/>
            <person name="Salamov A."/>
            <person name="Simmons B.A."/>
            <person name="Magnuson J.K."/>
            <person name="Henrissat B."/>
            <person name="Mortensen U.H."/>
            <person name="Larsen T.O."/>
            <person name="Devries R.P."/>
            <person name="Grigoriev I.V."/>
            <person name="Machida M."/>
            <person name="Baker S.E."/>
            <person name="Andersen M.R."/>
        </authorList>
    </citation>
    <scope>NUCLEOTIDE SEQUENCE [LARGE SCALE GENOMIC DNA]</scope>
    <source>
        <strain evidence="2 3">IBT 29228</strain>
    </source>
</reference>
<protein>
    <submittedName>
        <fullName evidence="2">Uncharacterized protein</fullName>
    </submittedName>
</protein>
<dbReference type="EMBL" id="ML736232">
    <property type="protein sequence ID" value="KAE8376868.1"/>
    <property type="molecule type" value="Genomic_DNA"/>
</dbReference>
<feature type="non-terminal residue" evidence="2">
    <location>
        <position position="52"/>
    </location>
</feature>
<keyword evidence="3" id="KW-1185">Reference proteome</keyword>
<keyword evidence="1" id="KW-1133">Transmembrane helix</keyword>
<keyword evidence="1" id="KW-0812">Transmembrane</keyword>
<organism evidence="2 3">
    <name type="scientific">Aspergillus bertholletiae</name>
    <dbReference type="NCBI Taxonomy" id="1226010"/>
    <lineage>
        <taxon>Eukaryota</taxon>
        <taxon>Fungi</taxon>
        <taxon>Dikarya</taxon>
        <taxon>Ascomycota</taxon>
        <taxon>Pezizomycotina</taxon>
        <taxon>Eurotiomycetes</taxon>
        <taxon>Eurotiomycetidae</taxon>
        <taxon>Eurotiales</taxon>
        <taxon>Aspergillaceae</taxon>
        <taxon>Aspergillus</taxon>
        <taxon>Aspergillus subgen. Circumdati</taxon>
    </lineage>
</organism>
<accession>A0A5N7B6K5</accession>
<gene>
    <name evidence="2" type="ORF">BDV26DRAFT_264606</name>
</gene>
<dbReference type="AlphaFoldDB" id="A0A5N7B6K5"/>
<keyword evidence="1" id="KW-0472">Membrane</keyword>
<evidence type="ECO:0000256" key="1">
    <source>
        <dbReference type="SAM" id="Phobius"/>
    </source>
</evidence>
<feature type="transmembrane region" description="Helical" evidence="1">
    <location>
        <begin position="22"/>
        <end position="42"/>
    </location>
</feature>
<name>A0A5N7B6K5_9EURO</name>
<evidence type="ECO:0000313" key="3">
    <source>
        <dbReference type="Proteomes" id="UP000326198"/>
    </source>
</evidence>
<evidence type="ECO:0000313" key="2">
    <source>
        <dbReference type="EMBL" id="KAE8376868.1"/>
    </source>
</evidence>
<dbReference type="Proteomes" id="UP000326198">
    <property type="component" value="Unassembled WGS sequence"/>
</dbReference>
<sequence length="52" mass="5885">MLLEYQCLATYRKAQLFISQEVLYLSAIAGHCCRVVAVAFLLPRPTNSFYGD</sequence>